<dbReference type="Proteomes" id="UP000582231">
    <property type="component" value="Unassembled WGS sequence"/>
</dbReference>
<keyword evidence="5" id="KW-0804">Transcription</keyword>
<dbReference type="InterPro" id="IPR039425">
    <property type="entry name" value="RNA_pol_sigma-70-like"/>
</dbReference>
<dbReference type="InterPro" id="IPR014284">
    <property type="entry name" value="RNA_pol_sigma-70_dom"/>
</dbReference>
<dbReference type="AlphaFoldDB" id="A0A852RFT3"/>
<dbReference type="InterPro" id="IPR013249">
    <property type="entry name" value="RNA_pol_sigma70_r4_t2"/>
</dbReference>
<dbReference type="InterPro" id="IPR014325">
    <property type="entry name" value="RNA_pol_sigma-E_actinobac"/>
</dbReference>
<dbReference type="NCBIfam" id="TIGR02937">
    <property type="entry name" value="sigma70-ECF"/>
    <property type="match status" value="1"/>
</dbReference>
<dbReference type="Gene3D" id="1.10.10.10">
    <property type="entry name" value="Winged helix-like DNA-binding domain superfamily/Winged helix DNA-binding domain"/>
    <property type="match status" value="1"/>
</dbReference>
<keyword evidence="2" id="KW-0805">Transcription regulation</keyword>
<evidence type="ECO:0000256" key="2">
    <source>
        <dbReference type="ARBA" id="ARBA00023015"/>
    </source>
</evidence>
<evidence type="ECO:0000256" key="5">
    <source>
        <dbReference type="ARBA" id="ARBA00023163"/>
    </source>
</evidence>
<dbReference type="PANTHER" id="PTHR43133:SF50">
    <property type="entry name" value="ECF RNA POLYMERASE SIGMA FACTOR SIGM"/>
    <property type="match status" value="1"/>
</dbReference>
<dbReference type="NCBIfam" id="TIGR02983">
    <property type="entry name" value="SigE-fam_strep"/>
    <property type="match status" value="1"/>
</dbReference>
<dbReference type="Pfam" id="PF08281">
    <property type="entry name" value="Sigma70_r4_2"/>
    <property type="match status" value="1"/>
</dbReference>
<evidence type="ECO:0000256" key="1">
    <source>
        <dbReference type="ARBA" id="ARBA00010641"/>
    </source>
</evidence>
<evidence type="ECO:0000313" key="8">
    <source>
        <dbReference type="EMBL" id="NYD29588.1"/>
    </source>
</evidence>
<accession>A0A852RFT3</accession>
<dbReference type="EMBL" id="JACCBF010000001">
    <property type="protein sequence ID" value="NYD29588.1"/>
    <property type="molecule type" value="Genomic_DNA"/>
</dbReference>
<name>A0A852RFT3_9ACTN</name>
<dbReference type="RefSeq" id="WP_343052582.1">
    <property type="nucleotide sequence ID" value="NZ_BAABEF010000001.1"/>
</dbReference>
<proteinExistence type="inferred from homology"/>
<evidence type="ECO:0000256" key="4">
    <source>
        <dbReference type="ARBA" id="ARBA00023125"/>
    </source>
</evidence>
<dbReference type="SUPFAM" id="SSF88946">
    <property type="entry name" value="Sigma2 domain of RNA polymerase sigma factors"/>
    <property type="match status" value="1"/>
</dbReference>
<dbReference type="InterPro" id="IPR007627">
    <property type="entry name" value="RNA_pol_sigma70_r2"/>
</dbReference>
<dbReference type="InterPro" id="IPR013325">
    <property type="entry name" value="RNA_pol_sigma_r2"/>
</dbReference>
<keyword evidence="3" id="KW-0731">Sigma factor</keyword>
<reference evidence="8 9" key="1">
    <citation type="submission" date="2020-07" db="EMBL/GenBank/DDBJ databases">
        <title>Sequencing the genomes of 1000 actinobacteria strains.</title>
        <authorList>
            <person name="Klenk H.-P."/>
        </authorList>
    </citation>
    <scope>NUCLEOTIDE SEQUENCE [LARGE SCALE GENOMIC DNA]</scope>
    <source>
        <strain evidence="8 9">DSM 19082</strain>
    </source>
</reference>
<dbReference type="PANTHER" id="PTHR43133">
    <property type="entry name" value="RNA POLYMERASE ECF-TYPE SIGMA FACTO"/>
    <property type="match status" value="1"/>
</dbReference>
<organism evidence="8 9">
    <name type="scientific">Nocardioides kongjuensis</name>
    <dbReference type="NCBI Taxonomy" id="349522"/>
    <lineage>
        <taxon>Bacteria</taxon>
        <taxon>Bacillati</taxon>
        <taxon>Actinomycetota</taxon>
        <taxon>Actinomycetes</taxon>
        <taxon>Propionibacteriales</taxon>
        <taxon>Nocardioidaceae</taxon>
        <taxon>Nocardioides</taxon>
    </lineage>
</organism>
<dbReference type="SUPFAM" id="SSF88659">
    <property type="entry name" value="Sigma3 and sigma4 domains of RNA polymerase sigma factors"/>
    <property type="match status" value="1"/>
</dbReference>
<dbReference type="GO" id="GO:0006352">
    <property type="term" value="P:DNA-templated transcription initiation"/>
    <property type="evidence" value="ECO:0007669"/>
    <property type="project" value="InterPro"/>
</dbReference>
<comment type="caution">
    <text evidence="8">The sequence shown here is derived from an EMBL/GenBank/DDBJ whole genome shotgun (WGS) entry which is preliminary data.</text>
</comment>
<feature type="domain" description="RNA polymerase sigma-70 region 2" evidence="6">
    <location>
        <begin position="16"/>
        <end position="81"/>
    </location>
</feature>
<dbReference type="Pfam" id="PF04542">
    <property type="entry name" value="Sigma70_r2"/>
    <property type="match status" value="1"/>
</dbReference>
<evidence type="ECO:0000313" key="9">
    <source>
        <dbReference type="Proteomes" id="UP000582231"/>
    </source>
</evidence>
<keyword evidence="9" id="KW-1185">Reference proteome</keyword>
<keyword evidence="4" id="KW-0238">DNA-binding</keyword>
<dbReference type="GO" id="GO:0016987">
    <property type="term" value="F:sigma factor activity"/>
    <property type="evidence" value="ECO:0007669"/>
    <property type="project" value="UniProtKB-KW"/>
</dbReference>
<protein>
    <submittedName>
        <fullName evidence="8">RNA polymerase sigma-70 factor (Sigma-E family)</fullName>
    </submittedName>
</protein>
<evidence type="ECO:0000259" key="6">
    <source>
        <dbReference type="Pfam" id="PF04542"/>
    </source>
</evidence>
<dbReference type="Gene3D" id="1.10.1740.10">
    <property type="match status" value="1"/>
</dbReference>
<feature type="domain" description="RNA polymerase sigma factor 70 region 4 type 2" evidence="7">
    <location>
        <begin position="108"/>
        <end position="159"/>
    </location>
</feature>
<dbReference type="InterPro" id="IPR013324">
    <property type="entry name" value="RNA_pol_sigma_r3/r4-like"/>
</dbReference>
<sequence>MGVKADRQAEEFSAFVRETGTQLHHAAMLLTGDHHLAEDLTQATYAKVFVRWRRVQTAQSPVAYARTMLLNTFLSHRRLRRSAERPSDLVDADVGPPAPGHDPELRIDLLAALAGLAPLDRAVVVLRYWEDRSVADTAADLGISESAVRTRARRALLRLRPLIDPIAERTHT</sequence>
<comment type="similarity">
    <text evidence="1">Belongs to the sigma-70 factor family. ECF subfamily.</text>
</comment>
<dbReference type="GO" id="GO:0003677">
    <property type="term" value="F:DNA binding"/>
    <property type="evidence" value="ECO:0007669"/>
    <property type="project" value="UniProtKB-KW"/>
</dbReference>
<evidence type="ECO:0000256" key="3">
    <source>
        <dbReference type="ARBA" id="ARBA00023082"/>
    </source>
</evidence>
<dbReference type="InterPro" id="IPR036388">
    <property type="entry name" value="WH-like_DNA-bd_sf"/>
</dbReference>
<gene>
    <name evidence="8" type="ORF">BJ958_001134</name>
</gene>
<evidence type="ECO:0000259" key="7">
    <source>
        <dbReference type="Pfam" id="PF08281"/>
    </source>
</evidence>